<evidence type="ECO:0000256" key="1">
    <source>
        <dbReference type="ARBA" id="ARBA00008396"/>
    </source>
</evidence>
<feature type="compositionally biased region" description="Basic and acidic residues" evidence="5">
    <location>
        <begin position="114"/>
        <end position="125"/>
    </location>
</feature>
<keyword evidence="7" id="KW-0346">Stress response</keyword>
<evidence type="ECO:0000256" key="2">
    <source>
        <dbReference type="ARBA" id="ARBA00022884"/>
    </source>
</evidence>
<dbReference type="InterPro" id="IPR025708">
    <property type="entry name" value="HSP15"/>
</dbReference>
<dbReference type="PROSITE" id="PS50889">
    <property type="entry name" value="S4"/>
    <property type="match status" value="1"/>
</dbReference>
<dbReference type="KEGG" id="cei:CEPID_08200"/>
<dbReference type="SMART" id="SM00363">
    <property type="entry name" value="S4"/>
    <property type="match status" value="1"/>
</dbReference>
<accession>A0A0G3GSD6</accession>
<comment type="similarity">
    <text evidence="1">Belongs to the HSP15 family.</text>
</comment>
<name>A0A0G3GSD6_9CORY</name>
<dbReference type="CDD" id="cd00165">
    <property type="entry name" value="S4"/>
    <property type="match status" value="1"/>
</dbReference>
<keyword evidence="2 4" id="KW-0694">RNA-binding</keyword>
<keyword evidence="8" id="KW-1185">Reference proteome</keyword>
<evidence type="ECO:0000313" key="8">
    <source>
        <dbReference type="Proteomes" id="UP000035368"/>
    </source>
</evidence>
<dbReference type="STRING" id="1050174.CEPID_08200"/>
<evidence type="ECO:0000256" key="3">
    <source>
        <dbReference type="ARBA" id="ARBA00023125"/>
    </source>
</evidence>
<dbReference type="GO" id="GO:0034605">
    <property type="term" value="P:cellular response to heat"/>
    <property type="evidence" value="ECO:0007669"/>
    <property type="project" value="InterPro"/>
</dbReference>
<evidence type="ECO:0000256" key="5">
    <source>
        <dbReference type="SAM" id="MobiDB-lite"/>
    </source>
</evidence>
<organism evidence="7 8">
    <name type="scientific">Corynebacterium epidermidicanis</name>
    <dbReference type="NCBI Taxonomy" id="1050174"/>
    <lineage>
        <taxon>Bacteria</taxon>
        <taxon>Bacillati</taxon>
        <taxon>Actinomycetota</taxon>
        <taxon>Actinomycetes</taxon>
        <taxon>Mycobacteriales</taxon>
        <taxon>Corynebacteriaceae</taxon>
        <taxon>Corynebacterium</taxon>
    </lineage>
</organism>
<evidence type="ECO:0000256" key="4">
    <source>
        <dbReference type="PROSITE-ProRule" id="PRU00182"/>
    </source>
</evidence>
<dbReference type="GO" id="GO:0003727">
    <property type="term" value="F:single-stranded RNA binding"/>
    <property type="evidence" value="ECO:0007669"/>
    <property type="project" value="InterPro"/>
</dbReference>
<dbReference type="EMBL" id="CP011541">
    <property type="protein sequence ID" value="AKK03490.1"/>
    <property type="molecule type" value="Genomic_DNA"/>
</dbReference>
<dbReference type="PATRIC" id="fig|1050174.4.peg.1651"/>
<protein>
    <submittedName>
        <fullName evidence="7">Ribosome-associated heat shock protein implicated in recycling of 50S subunit</fullName>
    </submittedName>
</protein>
<dbReference type="PIRSF" id="PIRSF016821">
    <property type="entry name" value="HSP15"/>
    <property type="match status" value="1"/>
</dbReference>
<dbReference type="InterPro" id="IPR002942">
    <property type="entry name" value="S4_RNA-bd"/>
</dbReference>
<dbReference type="GO" id="GO:0003677">
    <property type="term" value="F:DNA binding"/>
    <property type="evidence" value="ECO:0007669"/>
    <property type="project" value="UniProtKB-KW"/>
</dbReference>
<feature type="region of interest" description="Disordered" evidence="5">
    <location>
        <begin position="83"/>
        <end position="125"/>
    </location>
</feature>
<evidence type="ECO:0000313" key="7">
    <source>
        <dbReference type="EMBL" id="AKK03490.1"/>
    </source>
</evidence>
<dbReference type="Pfam" id="PF01479">
    <property type="entry name" value="S4"/>
    <property type="match status" value="1"/>
</dbReference>
<dbReference type="Proteomes" id="UP000035368">
    <property type="component" value="Chromosome"/>
</dbReference>
<feature type="domain" description="RNA-binding S4" evidence="6">
    <location>
        <begin position="8"/>
        <end position="76"/>
    </location>
</feature>
<evidence type="ECO:0000259" key="6">
    <source>
        <dbReference type="SMART" id="SM00363"/>
    </source>
</evidence>
<reference evidence="7 8" key="1">
    <citation type="submission" date="2015-05" db="EMBL/GenBank/DDBJ databases">
        <title>Complete genome sequence of Corynebacterium epidermidicanis DSM 45586, isolated from the skin of a dog suffering from pruritus.</title>
        <authorList>
            <person name="Ruckert C."/>
            <person name="Albersmeier A."/>
            <person name="Winkler A."/>
            <person name="Tauch A."/>
        </authorList>
    </citation>
    <scope>NUCLEOTIDE SEQUENCE [LARGE SCALE GENOMIC DNA]</scope>
    <source>
        <strain evidence="7 8">DSM 45586</strain>
    </source>
</reference>
<dbReference type="InterPro" id="IPR036986">
    <property type="entry name" value="S4_RNA-bd_sf"/>
</dbReference>
<keyword evidence="3" id="KW-0238">DNA-binding</keyword>
<dbReference type="Gene3D" id="3.10.290.10">
    <property type="entry name" value="RNA-binding S4 domain"/>
    <property type="match status" value="1"/>
</dbReference>
<gene>
    <name evidence="7" type="ORF">CEPID_08200</name>
</gene>
<sequence>MEVTSEAVRIDAWVWAVRLMKTRSAAGEACKAGHVKLNGVAVKPSQTVVPGDRVRVWVDHREHDVEVVSTIRKRVGATIARTCYVDHSPPPPPKEILASIPRRDRGAGRPTKRERREIDRLMGRR</sequence>
<dbReference type="SUPFAM" id="SSF55174">
    <property type="entry name" value="Alpha-L RNA-binding motif"/>
    <property type="match status" value="1"/>
</dbReference>
<dbReference type="GO" id="GO:0043023">
    <property type="term" value="F:ribosomal large subunit binding"/>
    <property type="evidence" value="ECO:0007669"/>
    <property type="project" value="InterPro"/>
</dbReference>
<proteinExistence type="inferred from homology"/>
<dbReference type="AlphaFoldDB" id="A0A0G3GSD6"/>
<dbReference type="RefSeq" id="WP_047240515.1">
    <property type="nucleotide sequence ID" value="NZ_CP011541.1"/>
</dbReference>
<dbReference type="OrthoDB" id="9797176at2"/>